<evidence type="ECO:0000313" key="1">
    <source>
        <dbReference type="EMBL" id="GIX98314.1"/>
    </source>
</evidence>
<comment type="caution">
    <text evidence="1">The sequence shown here is derived from an EMBL/GenBank/DDBJ whole genome shotgun (WGS) entry which is preliminary data.</text>
</comment>
<dbReference type="Proteomes" id="UP001054945">
    <property type="component" value="Unassembled WGS sequence"/>
</dbReference>
<dbReference type="EMBL" id="BPLR01004889">
    <property type="protein sequence ID" value="GIX98314.1"/>
    <property type="molecule type" value="Genomic_DNA"/>
</dbReference>
<dbReference type="AlphaFoldDB" id="A0AAV4PNR6"/>
<organism evidence="1 2">
    <name type="scientific">Caerostris extrusa</name>
    <name type="common">Bark spider</name>
    <name type="synonym">Caerostris bankana</name>
    <dbReference type="NCBI Taxonomy" id="172846"/>
    <lineage>
        <taxon>Eukaryota</taxon>
        <taxon>Metazoa</taxon>
        <taxon>Ecdysozoa</taxon>
        <taxon>Arthropoda</taxon>
        <taxon>Chelicerata</taxon>
        <taxon>Arachnida</taxon>
        <taxon>Araneae</taxon>
        <taxon>Araneomorphae</taxon>
        <taxon>Entelegynae</taxon>
        <taxon>Araneoidea</taxon>
        <taxon>Araneidae</taxon>
        <taxon>Caerostris</taxon>
    </lineage>
</organism>
<name>A0AAV4PNR6_CAEEX</name>
<proteinExistence type="predicted"/>
<evidence type="ECO:0000313" key="2">
    <source>
        <dbReference type="Proteomes" id="UP001054945"/>
    </source>
</evidence>
<protein>
    <submittedName>
        <fullName evidence="1">Uncharacterized protein</fullName>
    </submittedName>
</protein>
<gene>
    <name evidence="1" type="ORF">CEXT_420431</name>
</gene>
<accession>A0AAV4PNR6</accession>
<keyword evidence="2" id="KW-1185">Reference proteome</keyword>
<reference evidence="1 2" key="1">
    <citation type="submission" date="2021-06" db="EMBL/GenBank/DDBJ databases">
        <title>Caerostris extrusa draft genome.</title>
        <authorList>
            <person name="Kono N."/>
            <person name="Arakawa K."/>
        </authorList>
    </citation>
    <scope>NUCLEOTIDE SEQUENCE [LARGE SCALE GENOMIC DNA]</scope>
</reference>
<sequence length="72" mass="7843">MHCDYATSALSSCPPFTEGDCSRKGMVVEMFAHKREHPQNLPLIKTTPLGLGASIIGGGVRKNGMIEMWQPI</sequence>